<keyword evidence="1" id="KW-1133">Transmembrane helix</keyword>
<comment type="caution">
    <text evidence="2">The sequence shown here is derived from an EMBL/GenBank/DDBJ whole genome shotgun (WGS) entry which is preliminary data.</text>
</comment>
<organism evidence="2 3">
    <name type="scientific">Pedobacter cryoconitis</name>
    <dbReference type="NCBI Taxonomy" id="188932"/>
    <lineage>
        <taxon>Bacteria</taxon>
        <taxon>Pseudomonadati</taxon>
        <taxon>Bacteroidota</taxon>
        <taxon>Sphingobacteriia</taxon>
        <taxon>Sphingobacteriales</taxon>
        <taxon>Sphingobacteriaceae</taxon>
        <taxon>Pedobacter</taxon>
    </lineage>
</organism>
<gene>
    <name evidence="2" type="ORF">LY11_02997</name>
</gene>
<feature type="transmembrane region" description="Helical" evidence="1">
    <location>
        <begin position="6"/>
        <end position="25"/>
    </location>
</feature>
<dbReference type="Proteomes" id="UP000249754">
    <property type="component" value="Unassembled WGS sequence"/>
</dbReference>
<evidence type="ECO:0000313" key="2">
    <source>
        <dbReference type="EMBL" id="RAJ29105.1"/>
    </source>
</evidence>
<reference evidence="2 3" key="1">
    <citation type="submission" date="2018-06" db="EMBL/GenBank/DDBJ databases">
        <title>Genomic Encyclopedia of Archaeal and Bacterial Type Strains, Phase II (KMG-II): from individual species to whole genera.</title>
        <authorList>
            <person name="Goeker M."/>
        </authorList>
    </citation>
    <scope>NUCLEOTIDE SEQUENCE [LARGE SCALE GENOMIC DNA]</scope>
    <source>
        <strain evidence="2 3">DSM 14825</strain>
    </source>
</reference>
<sequence>MNLNATTITILLVVILAIPYLIHVIRKVQNYNIPLLKALNPFYTKEMHEADQLKLSLSPIVKEIETQELAKFMQHWTAKFENGSLSEQDVTDLNARIEEGRADQVNGILALHPAAKAQFQEHNKQLRLKAAAVEQETEPEVLV</sequence>
<name>A0A327SKR8_9SPHI</name>
<dbReference type="OrthoDB" id="766438at2"/>
<proteinExistence type="predicted"/>
<dbReference type="RefSeq" id="WP_111634450.1">
    <property type="nucleotide sequence ID" value="NZ_QLLR01000015.1"/>
</dbReference>
<dbReference type="EMBL" id="QLLR01000015">
    <property type="protein sequence ID" value="RAJ29105.1"/>
    <property type="molecule type" value="Genomic_DNA"/>
</dbReference>
<dbReference type="AlphaFoldDB" id="A0A327SKR8"/>
<evidence type="ECO:0000313" key="3">
    <source>
        <dbReference type="Proteomes" id="UP000249754"/>
    </source>
</evidence>
<keyword evidence="1" id="KW-0812">Transmembrane</keyword>
<protein>
    <submittedName>
        <fullName evidence="2">Uncharacterized protein</fullName>
    </submittedName>
</protein>
<keyword evidence="1" id="KW-0472">Membrane</keyword>
<evidence type="ECO:0000256" key="1">
    <source>
        <dbReference type="SAM" id="Phobius"/>
    </source>
</evidence>
<accession>A0A327SKR8</accession>